<evidence type="ECO:0000313" key="3">
    <source>
        <dbReference type="Proteomes" id="UP001212841"/>
    </source>
</evidence>
<reference evidence="2" key="1">
    <citation type="submission" date="2020-05" db="EMBL/GenBank/DDBJ databases">
        <title>Phylogenomic resolution of chytrid fungi.</title>
        <authorList>
            <person name="Stajich J.E."/>
            <person name="Amses K."/>
            <person name="Simmons R."/>
            <person name="Seto K."/>
            <person name="Myers J."/>
            <person name="Bonds A."/>
            <person name="Quandt C.A."/>
            <person name="Barry K."/>
            <person name="Liu P."/>
            <person name="Grigoriev I."/>
            <person name="Longcore J.E."/>
            <person name="James T.Y."/>
        </authorList>
    </citation>
    <scope>NUCLEOTIDE SEQUENCE</scope>
    <source>
        <strain evidence="2">JEL0318</strain>
    </source>
</reference>
<proteinExistence type="predicted"/>
<feature type="transmembrane region" description="Helical" evidence="1">
    <location>
        <begin position="23"/>
        <end position="44"/>
    </location>
</feature>
<feature type="non-terminal residue" evidence="2">
    <location>
        <position position="1"/>
    </location>
</feature>
<keyword evidence="3" id="KW-1185">Reference proteome</keyword>
<dbReference type="EMBL" id="JADGJD010002499">
    <property type="protein sequence ID" value="KAJ3032250.1"/>
    <property type="molecule type" value="Genomic_DNA"/>
</dbReference>
<protein>
    <submittedName>
        <fullName evidence="2">Uncharacterized protein</fullName>
    </submittedName>
</protein>
<feature type="non-terminal residue" evidence="2">
    <location>
        <position position="78"/>
    </location>
</feature>
<keyword evidence="1" id="KW-1133">Transmembrane helix</keyword>
<sequence length="78" mass="7865">LTASAMAVAAKSQLQQLLTSKSALAMGGVGALFAGLFGLGGGLLGSALQKRGSNNTYISYNSISNGMIEEKQTDGDPD</sequence>
<evidence type="ECO:0000256" key="1">
    <source>
        <dbReference type="SAM" id="Phobius"/>
    </source>
</evidence>
<name>A0AAD5S0D2_9FUNG</name>
<dbReference type="Proteomes" id="UP001212841">
    <property type="component" value="Unassembled WGS sequence"/>
</dbReference>
<comment type="caution">
    <text evidence="2">The sequence shown here is derived from an EMBL/GenBank/DDBJ whole genome shotgun (WGS) entry which is preliminary data.</text>
</comment>
<dbReference type="AlphaFoldDB" id="A0AAD5S0D2"/>
<keyword evidence="1" id="KW-0812">Transmembrane</keyword>
<organism evidence="2 3">
    <name type="scientific">Rhizophlyctis rosea</name>
    <dbReference type="NCBI Taxonomy" id="64517"/>
    <lineage>
        <taxon>Eukaryota</taxon>
        <taxon>Fungi</taxon>
        <taxon>Fungi incertae sedis</taxon>
        <taxon>Chytridiomycota</taxon>
        <taxon>Chytridiomycota incertae sedis</taxon>
        <taxon>Chytridiomycetes</taxon>
        <taxon>Rhizophlyctidales</taxon>
        <taxon>Rhizophlyctidaceae</taxon>
        <taxon>Rhizophlyctis</taxon>
    </lineage>
</organism>
<evidence type="ECO:0000313" key="2">
    <source>
        <dbReference type="EMBL" id="KAJ3032250.1"/>
    </source>
</evidence>
<accession>A0AAD5S0D2</accession>
<gene>
    <name evidence="2" type="ORF">HK097_005317</name>
</gene>
<keyword evidence="1" id="KW-0472">Membrane</keyword>